<dbReference type="PANTHER" id="PTHR11051:SF8">
    <property type="entry name" value="PROTEIN-GLUCOSYLGALACTOSYLHYDROXYLYSINE GLUCOSIDASE"/>
    <property type="match status" value="1"/>
</dbReference>
<dbReference type="Proteomes" id="UP000199356">
    <property type="component" value="Unassembled WGS sequence"/>
</dbReference>
<dbReference type="EMBL" id="FOXA01000024">
    <property type="protein sequence ID" value="SFP98594.1"/>
    <property type="molecule type" value="Genomic_DNA"/>
</dbReference>
<dbReference type="InterPro" id="IPR011013">
    <property type="entry name" value="Gal_mutarotase_sf_dom"/>
</dbReference>
<evidence type="ECO:0000259" key="8">
    <source>
        <dbReference type="Pfam" id="PF03633"/>
    </source>
</evidence>
<evidence type="ECO:0000313" key="11">
    <source>
        <dbReference type="Proteomes" id="UP000199356"/>
    </source>
</evidence>
<evidence type="ECO:0000256" key="3">
    <source>
        <dbReference type="ARBA" id="ARBA00022679"/>
    </source>
</evidence>
<keyword evidence="2" id="KW-0328">Glycosyltransferase</keyword>
<feature type="binding site" evidence="5">
    <location>
        <begin position="357"/>
        <end position="358"/>
    </location>
    <ligand>
        <name>substrate</name>
    </ligand>
</feature>
<reference evidence="10 11" key="1">
    <citation type="submission" date="2016-10" db="EMBL/GenBank/DDBJ databases">
        <authorList>
            <person name="de Groot N.N."/>
        </authorList>
    </citation>
    <scope>NUCLEOTIDE SEQUENCE [LARGE SCALE GENOMIC DNA]</scope>
    <source>
        <strain evidence="10 11">DSM 19547</strain>
    </source>
</reference>
<dbReference type="GO" id="GO:0005975">
    <property type="term" value="P:carbohydrate metabolic process"/>
    <property type="evidence" value="ECO:0007669"/>
    <property type="project" value="InterPro"/>
</dbReference>
<dbReference type="GO" id="GO:0016757">
    <property type="term" value="F:glycosyltransferase activity"/>
    <property type="evidence" value="ECO:0007669"/>
    <property type="project" value="UniProtKB-KW"/>
</dbReference>
<dbReference type="SUPFAM" id="SSF48208">
    <property type="entry name" value="Six-hairpin glycosidases"/>
    <property type="match status" value="1"/>
</dbReference>
<dbReference type="InterPro" id="IPR005196">
    <property type="entry name" value="Glyco_hydro_65_N"/>
</dbReference>
<comment type="similarity">
    <text evidence="1">Belongs to the glycosyl hydrolase 65 family.</text>
</comment>
<sequence>MAENPWVLSYDGFDPAGESLREALCTLGNGYFATRGAAEESEADEVHYPGTYLAGGYNRRVTDLSGRSIENEDLVNLPNWLPLSFRPEGGDWLNLRRMGILDYRQRLDLKRGVLERHLRVTDGAGHVTALAFRRIVHMRHPNLAAIEMRITPETWSGRVEVASALDGRVINAGVERYRELNSKHLAPLEAREAEEPDTMLLVAETNQSHIRIAQAARTRVYRDGAEPAVERVTDVEDDHVAQTLTLELQRGETLSVEKTVALFTSRDRGISEPAQAALRATREAGRFEDLLATHVQAWQLLWDRGDIVVDRHPRTQMILRLHVFHLLQTVSPNTIDQDAGVPARGLHGEAYRGHIFWDELFILPYLDFHFPEIARSLLLYRYRRLPDARRLAREAGLAGAKFPWQSGSSGREESQVLHLNPRSGRWTPDNSHIQRHVGAAIALNVWRYWQSTCDRDFLGQYGAEMLIEIARFWASLAKWNDATGRYDIRGVMGPDEFHDAYPWSDVPGLDNNAYTNVLAAWVLRRAGEVLGHVEPVRRKELERLLALEPEEVAGWGRIAGKLTLPFIDGGIIAQFEGYDRLEELDWDGYRAKYGDIHRLDRILEAEGDSVNRYKASKQADVLMLFYLFSSAELRDLITGMGYDFDPQVIPRTVDYYLARTSHGSTLSRVVHSWVLARSDRARSWELLKGALESDISDIQGGTTAEGIHLGAMAGTVDLVQRGQTGLEFYDDTLALSPCLPQELQGLHLGLMHRGHWLRLDISCDEVRVAVPVGWPGPHRIRVRNEVHDLAAGEELRFPCQLHGGGWRPAPEASPPDTAVTTEPERGKRSAGGTPTGSS</sequence>
<dbReference type="Pfam" id="PF03632">
    <property type="entry name" value="Glyco_hydro_65m"/>
    <property type="match status" value="1"/>
</dbReference>
<dbReference type="Gene3D" id="1.50.10.10">
    <property type="match status" value="1"/>
</dbReference>
<dbReference type="OrthoDB" id="414934at2"/>
<feature type="binding site" evidence="5">
    <location>
        <begin position="617"/>
        <end position="618"/>
    </location>
    <ligand>
        <name>substrate</name>
    </ligand>
</feature>
<evidence type="ECO:0000313" key="10">
    <source>
        <dbReference type="EMBL" id="SFP98594.1"/>
    </source>
</evidence>
<feature type="domain" description="Glycoside hydrolase family 65 central catalytic" evidence="7">
    <location>
        <begin position="320"/>
        <end position="716"/>
    </location>
</feature>
<name>A0A1I5UTG6_9RHOB</name>
<dbReference type="Gene3D" id="2.60.420.10">
    <property type="entry name" value="Maltose phosphorylase, domain 3"/>
    <property type="match status" value="1"/>
</dbReference>
<dbReference type="FunFam" id="1.50.10.10:FF:000053">
    <property type="entry name" value="Putative glycosyl hydrolase"/>
    <property type="match status" value="1"/>
</dbReference>
<dbReference type="RefSeq" id="WP_093424862.1">
    <property type="nucleotide sequence ID" value="NZ_FOXA01000024.1"/>
</dbReference>
<dbReference type="PANTHER" id="PTHR11051">
    <property type="entry name" value="GLYCOSYL HYDROLASE-RELATED"/>
    <property type="match status" value="1"/>
</dbReference>
<dbReference type="GO" id="GO:0030246">
    <property type="term" value="F:carbohydrate binding"/>
    <property type="evidence" value="ECO:0007669"/>
    <property type="project" value="InterPro"/>
</dbReference>
<keyword evidence="11" id="KW-1185">Reference proteome</keyword>
<feature type="domain" description="Glycoside hydrolase family 65 N-terminal" evidence="9">
    <location>
        <begin position="10"/>
        <end position="266"/>
    </location>
</feature>
<dbReference type="InterPro" id="IPR037018">
    <property type="entry name" value="GH65_N"/>
</dbReference>
<proteinExistence type="inferred from homology"/>
<dbReference type="Pfam" id="PF03636">
    <property type="entry name" value="Glyco_hydro_65N"/>
    <property type="match status" value="1"/>
</dbReference>
<evidence type="ECO:0000256" key="4">
    <source>
        <dbReference type="PIRSR" id="PIRSR036289-50"/>
    </source>
</evidence>
<dbReference type="PIRSF" id="PIRSF036289">
    <property type="entry name" value="Glycosyl_hydrolase_malt_phosph"/>
    <property type="match status" value="1"/>
</dbReference>
<dbReference type="SUPFAM" id="SSF74650">
    <property type="entry name" value="Galactose mutarotase-like"/>
    <property type="match status" value="1"/>
</dbReference>
<keyword evidence="10" id="KW-0378">Hydrolase</keyword>
<feature type="domain" description="Glycoside hydrolase family 65 C-terminal" evidence="8">
    <location>
        <begin position="726"/>
        <end position="788"/>
    </location>
</feature>
<evidence type="ECO:0000259" key="9">
    <source>
        <dbReference type="Pfam" id="PF03636"/>
    </source>
</evidence>
<dbReference type="InterPro" id="IPR008928">
    <property type="entry name" value="6-hairpin_glycosidase_sf"/>
</dbReference>
<dbReference type="InterPro" id="IPR005195">
    <property type="entry name" value="Glyco_hydro_65_M"/>
</dbReference>
<evidence type="ECO:0000256" key="5">
    <source>
        <dbReference type="PIRSR" id="PIRSR036289-51"/>
    </source>
</evidence>
<gene>
    <name evidence="10" type="ORF">SAMN04488047_1245</name>
</gene>
<accession>A0A1I5UTG6</accession>
<evidence type="ECO:0000256" key="6">
    <source>
        <dbReference type="SAM" id="MobiDB-lite"/>
    </source>
</evidence>
<dbReference type="AlphaFoldDB" id="A0A1I5UTG6"/>
<dbReference type="STRING" id="441119.SAMN04488047_1245"/>
<protein>
    <submittedName>
        <fullName evidence="10">Trehalose and maltose hydrolase (Possible phosphorylase)</fullName>
    </submittedName>
</protein>
<feature type="active site" description="Proton donor" evidence="4">
    <location>
        <position position="496"/>
    </location>
</feature>
<evidence type="ECO:0000256" key="1">
    <source>
        <dbReference type="ARBA" id="ARBA00006768"/>
    </source>
</evidence>
<dbReference type="InterPro" id="IPR012341">
    <property type="entry name" value="6hp_glycosidase-like_sf"/>
</dbReference>
<dbReference type="InterPro" id="IPR005194">
    <property type="entry name" value="Glyco_hydro_65_C"/>
</dbReference>
<dbReference type="GO" id="GO:0004553">
    <property type="term" value="F:hydrolase activity, hydrolyzing O-glycosyl compounds"/>
    <property type="evidence" value="ECO:0007669"/>
    <property type="project" value="TreeGrafter"/>
</dbReference>
<evidence type="ECO:0000259" key="7">
    <source>
        <dbReference type="Pfam" id="PF03632"/>
    </source>
</evidence>
<dbReference type="Gene3D" id="2.70.98.40">
    <property type="entry name" value="Glycoside hydrolase, family 65, N-terminal domain"/>
    <property type="match status" value="1"/>
</dbReference>
<feature type="region of interest" description="Disordered" evidence="6">
    <location>
        <begin position="801"/>
        <end position="838"/>
    </location>
</feature>
<dbReference type="Pfam" id="PF03633">
    <property type="entry name" value="Glyco_hydro_65C"/>
    <property type="match status" value="1"/>
</dbReference>
<evidence type="ECO:0000256" key="2">
    <source>
        <dbReference type="ARBA" id="ARBA00022676"/>
    </source>
</evidence>
<keyword evidence="3" id="KW-0808">Transferase</keyword>
<dbReference type="InterPro" id="IPR017045">
    <property type="entry name" value="Malt_Pase/Glycosyl_Hdrlase"/>
</dbReference>
<organism evidence="10 11">
    <name type="scientific">Tranquillimonas alkanivorans</name>
    <dbReference type="NCBI Taxonomy" id="441119"/>
    <lineage>
        <taxon>Bacteria</taxon>
        <taxon>Pseudomonadati</taxon>
        <taxon>Pseudomonadota</taxon>
        <taxon>Alphaproteobacteria</taxon>
        <taxon>Rhodobacterales</taxon>
        <taxon>Roseobacteraceae</taxon>
        <taxon>Tranquillimonas</taxon>
    </lineage>
</organism>